<evidence type="ECO:0000313" key="3">
    <source>
        <dbReference type="Proteomes" id="UP000237000"/>
    </source>
</evidence>
<dbReference type="InParanoid" id="A0A2P5ED65"/>
<sequence>MGVRNVFTMPAPKKLVPATSLGMPPPPSRTMAPPPPPPKFTSSTPALKGQEKNNILSKTKSDSVPDTLVKLMEYGDDDEDDYEGNSEEPLGSNSSSVAARKPFWAL</sequence>
<feature type="region of interest" description="Disordered" evidence="1">
    <location>
        <begin position="1"/>
        <end position="106"/>
    </location>
</feature>
<organism evidence="2 3">
    <name type="scientific">Trema orientale</name>
    <name type="common">Charcoal tree</name>
    <name type="synonym">Celtis orientalis</name>
    <dbReference type="NCBI Taxonomy" id="63057"/>
    <lineage>
        <taxon>Eukaryota</taxon>
        <taxon>Viridiplantae</taxon>
        <taxon>Streptophyta</taxon>
        <taxon>Embryophyta</taxon>
        <taxon>Tracheophyta</taxon>
        <taxon>Spermatophyta</taxon>
        <taxon>Magnoliopsida</taxon>
        <taxon>eudicotyledons</taxon>
        <taxon>Gunneridae</taxon>
        <taxon>Pentapetalae</taxon>
        <taxon>rosids</taxon>
        <taxon>fabids</taxon>
        <taxon>Rosales</taxon>
        <taxon>Cannabaceae</taxon>
        <taxon>Trema</taxon>
    </lineage>
</organism>
<evidence type="ECO:0000313" key="2">
    <source>
        <dbReference type="EMBL" id="PON83491.1"/>
    </source>
</evidence>
<name>A0A2P5ED65_TREOI</name>
<evidence type="ECO:0008006" key="4">
    <source>
        <dbReference type="Google" id="ProtNLM"/>
    </source>
</evidence>
<evidence type="ECO:0000256" key="1">
    <source>
        <dbReference type="SAM" id="MobiDB-lite"/>
    </source>
</evidence>
<feature type="compositionally biased region" description="Acidic residues" evidence="1">
    <location>
        <begin position="74"/>
        <end position="86"/>
    </location>
</feature>
<dbReference type="STRING" id="63057.A0A2P5ED65"/>
<accession>A0A2P5ED65</accession>
<dbReference type="EMBL" id="JXTC01000178">
    <property type="protein sequence ID" value="PON83491.1"/>
    <property type="molecule type" value="Genomic_DNA"/>
</dbReference>
<proteinExistence type="predicted"/>
<protein>
    <recommendedName>
        <fullName evidence="4">RIK</fullName>
    </recommendedName>
</protein>
<keyword evidence="3" id="KW-1185">Reference proteome</keyword>
<feature type="compositionally biased region" description="Polar residues" evidence="1">
    <location>
        <begin position="52"/>
        <end position="64"/>
    </location>
</feature>
<feature type="compositionally biased region" description="Pro residues" evidence="1">
    <location>
        <begin position="23"/>
        <end position="39"/>
    </location>
</feature>
<gene>
    <name evidence="2" type="ORF">TorRG33x02_207630</name>
</gene>
<reference evidence="3" key="1">
    <citation type="submission" date="2016-06" db="EMBL/GenBank/DDBJ databases">
        <title>Parallel loss of symbiosis genes in relatives of nitrogen-fixing non-legume Parasponia.</title>
        <authorList>
            <person name="Van Velzen R."/>
            <person name="Holmer R."/>
            <person name="Bu F."/>
            <person name="Rutten L."/>
            <person name="Van Zeijl A."/>
            <person name="Liu W."/>
            <person name="Santuari L."/>
            <person name="Cao Q."/>
            <person name="Sharma T."/>
            <person name="Shen D."/>
            <person name="Roswanjaya Y."/>
            <person name="Wardhani T."/>
            <person name="Kalhor M.S."/>
            <person name="Jansen J."/>
            <person name="Van den Hoogen J."/>
            <person name="Gungor B."/>
            <person name="Hartog M."/>
            <person name="Hontelez J."/>
            <person name="Verver J."/>
            <person name="Yang W.-C."/>
            <person name="Schijlen E."/>
            <person name="Repin R."/>
            <person name="Schilthuizen M."/>
            <person name="Schranz E."/>
            <person name="Heidstra R."/>
            <person name="Miyata K."/>
            <person name="Fedorova E."/>
            <person name="Kohlen W."/>
            <person name="Bisseling T."/>
            <person name="Smit S."/>
            <person name="Geurts R."/>
        </authorList>
    </citation>
    <scope>NUCLEOTIDE SEQUENCE [LARGE SCALE GENOMIC DNA]</scope>
    <source>
        <strain evidence="3">cv. RG33-2</strain>
    </source>
</reference>
<dbReference type="AlphaFoldDB" id="A0A2P5ED65"/>
<comment type="caution">
    <text evidence="2">The sequence shown here is derived from an EMBL/GenBank/DDBJ whole genome shotgun (WGS) entry which is preliminary data.</text>
</comment>
<dbReference type="Proteomes" id="UP000237000">
    <property type="component" value="Unassembled WGS sequence"/>
</dbReference>